<feature type="chain" id="PRO_5043741118" description="Ig-like domain-containing protein" evidence="2">
    <location>
        <begin position="26"/>
        <end position="283"/>
    </location>
</feature>
<dbReference type="PANTHER" id="PTHR21261">
    <property type="entry name" value="BEAT PROTEIN"/>
    <property type="match status" value="1"/>
</dbReference>
<protein>
    <recommendedName>
        <fullName evidence="3">Ig-like domain-containing protein</fullName>
    </recommendedName>
</protein>
<name>A0AAV2R1Z1_MEGNR</name>
<dbReference type="InterPro" id="IPR007110">
    <property type="entry name" value="Ig-like_dom"/>
</dbReference>
<feature type="domain" description="Ig-like" evidence="3">
    <location>
        <begin position="138"/>
        <end position="235"/>
    </location>
</feature>
<keyword evidence="5" id="KW-1185">Reference proteome</keyword>
<evidence type="ECO:0000256" key="2">
    <source>
        <dbReference type="SAM" id="SignalP"/>
    </source>
</evidence>
<dbReference type="AlphaFoldDB" id="A0AAV2R1Z1"/>
<feature type="signal peptide" evidence="2">
    <location>
        <begin position="1"/>
        <end position="25"/>
    </location>
</feature>
<feature type="transmembrane region" description="Helical" evidence="1">
    <location>
        <begin position="261"/>
        <end position="282"/>
    </location>
</feature>
<evidence type="ECO:0000313" key="4">
    <source>
        <dbReference type="EMBL" id="CAL4112434.1"/>
    </source>
</evidence>
<organism evidence="4 5">
    <name type="scientific">Meganyctiphanes norvegica</name>
    <name type="common">Northern krill</name>
    <name type="synonym">Thysanopoda norvegica</name>
    <dbReference type="NCBI Taxonomy" id="48144"/>
    <lineage>
        <taxon>Eukaryota</taxon>
        <taxon>Metazoa</taxon>
        <taxon>Ecdysozoa</taxon>
        <taxon>Arthropoda</taxon>
        <taxon>Crustacea</taxon>
        <taxon>Multicrustacea</taxon>
        <taxon>Malacostraca</taxon>
        <taxon>Eumalacostraca</taxon>
        <taxon>Eucarida</taxon>
        <taxon>Euphausiacea</taxon>
        <taxon>Euphausiidae</taxon>
        <taxon>Meganyctiphanes</taxon>
    </lineage>
</organism>
<gene>
    <name evidence="4" type="ORF">MNOR_LOCUS19895</name>
</gene>
<dbReference type="InterPro" id="IPR013783">
    <property type="entry name" value="Ig-like_fold"/>
</dbReference>
<dbReference type="Proteomes" id="UP001497623">
    <property type="component" value="Unassembled WGS sequence"/>
</dbReference>
<dbReference type="PANTHER" id="PTHR21261:SF15">
    <property type="entry name" value="BEATEN PATH IIIA, ISOFORM D-RELATED"/>
    <property type="match status" value="1"/>
</dbReference>
<evidence type="ECO:0000313" key="5">
    <source>
        <dbReference type="Proteomes" id="UP001497623"/>
    </source>
</evidence>
<accession>A0AAV2R1Z1</accession>
<proteinExistence type="predicted"/>
<evidence type="ECO:0000256" key="1">
    <source>
        <dbReference type="SAM" id="Phobius"/>
    </source>
</evidence>
<keyword evidence="2" id="KW-0732">Signal</keyword>
<sequence length="283" mass="32489">MSWTRTWTHVHLLSIFIGILSVTYGWEITDLKVPYPAIVGETGFLYCNFDLESRQVHRVQWYKDTKKIFAYIPNLRSHRHEVWNMEGVDIDVSRSSLKTLVLLDLTVYSGGEFRCEVIAAADYLTKSKTKLMDVYALPEGRLELKVERDEYAEGELLVANCTAPEATPQPRLTWSINGEKALAEHNGIQAPEWPSVSTLLQMELHKKHFQRGIMKLSCHATIPDIYDLVADRTISLKYVEKVAKMKRVVNREIDVQGKDKAVVWAIGVIFMIGVIVMVWFNFK</sequence>
<dbReference type="PROSITE" id="PS50835">
    <property type="entry name" value="IG_LIKE"/>
    <property type="match status" value="2"/>
</dbReference>
<feature type="domain" description="Ig-like" evidence="3">
    <location>
        <begin position="40"/>
        <end position="125"/>
    </location>
</feature>
<evidence type="ECO:0000259" key="3">
    <source>
        <dbReference type="PROSITE" id="PS50835"/>
    </source>
</evidence>
<dbReference type="InterPro" id="IPR036179">
    <property type="entry name" value="Ig-like_dom_sf"/>
</dbReference>
<dbReference type="SUPFAM" id="SSF48726">
    <property type="entry name" value="Immunoglobulin"/>
    <property type="match status" value="1"/>
</dbReference>
<keyword evidence="1" id="KW-1133">Transmembrane helix</keyword>
<reference evidence="4 5" key="1">
    <citation type="submission" date="2024-05" db="EMBL/GenBank/DDBJ databases">
        <authorList>
            <person name="Wallberg A."/>
        </authorList>
    </citation>
    <scope>NUCLEOTIDE SEQUENCE [LARGE SCALE GENOMIC DNA]</scope>
</reference>
<dbReference type="EMBL" id="CAXKWB010015009">
    <property type="protein sequence ID" value="CAL4112434.1"/>
    <property type="molecule type" value="Genomic_DNA"/>
</dbReference>
<dbReference type="Gene3D" id="2.60.40.10">
    <property type="entry name" value="Immunoglobulins"/>
    <property type="match status" value="2"/>
</dbReference>
<comment type="caution">
    <text evidence="4">The sequence shown here is derived from an EMBL/GenBank/DDBJ whole genome shotgun (WGS) entry which is preliminary data.</text>
</comment>
<keyword evidence="1" id="KW-0472">Membrane</keyword>
<keyword evidence="1" id="KW-0812">Transmembrane</keyword>